<dbReference type="SMART" id="SM00448">
    <property type="entry name" value="REC"/>
    <property type="match status" value="1"/>
</dbReference>
<organism evidence="4 5">
    <name type="scientific">Pedobacter cryoconitis</name>
    <dbReference type="NCBI Taxonomy" id="188932"/>
    <lineage>
        <taxon>Bacteria</taxon>
        <taxon>Pseudomonadati</taxon>
        <taxon>Bacteroidota</taxon>
        <taxon>Sphingobacteriia</taxon>
        <taxon>Sphingobacteriales</taxon>
        <taxon>Sphingobacteriaceae</taxon>
        <taxon>Pedobacter</taxon>
    </lineage>
</organism>
<dbReference type="InterPro" id="IPR001789">
    <property type="entry name" value="Sig_transdc_resp-reg_receiver"/>
</dbReference>
<dbReference type="Pfam" id="PF00072">
    <property type="entry name" value="Response_reg"/>
    <property type="match status" value="1"/>
</dbReference>
<dbReference type="PANTHER" id="PTHR44591">
    <property type="entry name" value="STRESS RESPONSE REGULATOR PROTEIN 1"/>
    <property type="match status" value="1"/>
</dbReference>
<dbReference type="GO" id="GO:0003677">
    <property type="term" value="F:DNA binding"/>
    <property type="evidence" value="ECO:0007669"/>
    <property type="project" value="UniProtKB-KW"/>
</dbReference>
<evidence type="ECO:0000256" key="2">
    <source>
        <dbReference type="PROSITE-ProRule" id="PRU00169"/>
    </source>
</evidence>
<gene>
    <name evidence="4" type="ORF">HDF25_000719</name>
</gene>
<evidence type="ECO:0000313" key="5">
    <source>
        <dbReference type="Proteomes" id="UP000521017"/>
    </source>
</evidence>
<dbReference type="RefSeq" id="WP_184622848.1">
    <property type="nucleotide sequence ID" value="NZ_JACHCC010000002.1"/>
</dbReference>
<dbReference type="Gene3D" id="3.40.50.2300">
    <property type="match status" value="1"/>
</dbReference>
<proteinExistence type="predicted"/>
<evidence type="ECO:0000256" key="1">
    <source>
        <dbReference type="ARBA" id="ARBA00022553"/>
    </source>
</evidence>
<feature type="modified residue" description="4-aspartylphosphate" evidence="2">
    <location>
        <position position="53"/>
    </location>
</feature>
<dbReference type="PROSITE" id="PS50110">
    <property type="entry name" value="RESPONSE_REGULATORY"/>
    <property type="match status" value="1"/>
</dbReference>
<dbReference type="AlphaFoldDB" id="A0A7X0J2I5"/>
<dbReference type="GO" id="GO:0000160">
    <property type="term" value="P:phosphorelay signal transduction system"/>
    <property type="evidence" value="ECO:0007669"/>
    <property type="project" value="InterPro"/>
</dbReference>
<accession>A0A7X0J2I5</accession>
<dbReference type="PANTHER" id="PTHR44591:SF3">
    <property type="entry name" value="RESPONSE REGULATORY DOMAIN-CONTAINING PROTEIN"/>
    <property type="match status" value="1"/>
</dbReference>
<keyword evidence="1 2" id="KW-0597">Phosphoprotein</keyword>
<sequence>MNKKIIIFDDDPEVLTALESALDFADWDLITFSSGRNAMQKIQQESPDLILMDIQLDGFDGREICRSVKENTVLQHIPVILISGMENAEIPGHQDFGPNDFLPKPFNIGDLIDKVYFQLAY</sequence>
<dbReference type="InterPro" id="IPR050595">
    <property type="entry name" value="Bact_response_regulator"/>
</dbReference>
<reference evidence="4 5" key="1">
    <citation type="submission" date="2020-08" db="EMBL/GenBank/DDBJ databases">
        <title>Genomic Encyclopedia of Type Strains, Phase IV (KMG-V): Genome sequencing to study the core and pangenomes of soil and plant-associated prokaryotes.</title>
        <authorList>
            <person name="Whitman W."/>
        </authorList>
    </citation>
    <scope>NUCLEOTIDE SEQUENCE [LARGE SCALE GENOMIC DNA]</scope>
    <source>
        <strain evidence="4 5">M2T3</strain>
    </source>
</reference>
<name>A0A7X0J2I5_9SPHI</name>
<evidence type="ECO:0000259" key="3">
    <source>
        <dbReference type="PROSITE" id="PS50110"/>
    </source>
</evidence>
<dbReference type="EMBL" id="JACHCC010000002">
    <property type="protein sequence ID" value="MBB6498582.1"/>
    <property type="molecule type" value="Genomic_DNA"/>
</dbReference>
<evidence type="ECO:0000313" key="4">
    <source>
        <dbReference type="EMBL" id="MBB6498582.1"/>
    </source>
</evidence>
<comment type="caution">
    <text evidence="4">The sequence shown here is derived from an EMBL/GenBank/DDBJ whole genome shotgun (WGS) entry which is preliminary data.</text>
</comment>
<keyword evidence="4" id="KW-0238">DNA-binding</keyword>
<dbReference type="InterPro" id="IPR011006">
    <property type="entry name" value="CheY-like_superfamily"/>
</dbReference>
<dbReference type="Proteomes" id="UP000521017">
    <property type="component" value="Unassembled WGS sequence"/>
</dbReference>
<protein>
    <submittedName>
        <fullName evidence="4">DNA-binding response OmpR family regulator</fullName>
    </submittedName>
</protein>
<feature type="domain" description="Response regulatory" evidence="3">
    <location>
        <begin position="4"/>
        <end position="119"/>
    </location>
</feature>
<dbReference type="SUPFAM" id="SSF52172">
    <property type="entry name" value="CheY-like"/>
    <property type="match status" value="1"/>
</dbReference>